<organism evidence="1 2">
    <name type="scientific">Piscinibacter sakaiensis</name>
    <name type="common">Ideonella sakaiensis</name>
    <dbReference type="NCBI Taxonomy" id="1547922"/>
    <lineage>
        <taxon>Bacteria</taxon>
        <taxon>Pseudomonadati</taxon>
        <taxon>Pseudomonadota</taxon>
        <taxon>Betaproteobacteria</taxon>
        <taxon>Burkholderiales</taxon>
        <taxon>Sphaerotilaceae</taxon>
        <taxon>Piscinibacter</taxon>
    </lineage>
</organism>
<name>A0A0K8P0Q2_PISS1</name>
<proteinExistence type="predicted"/>
<evidence type="ECO:0000313" key="1">
    <source>
        <dbReference type="EMBL" id="GAP36201.1"/>
    </source>
</evidence>
<reference evidence="1 2" key="2">
    <citation type="journal article" date="2016" name="Science">
        <title>A bacterium that degrades and assimilates poly(ethylene terephthalate).</title>
        <authorList>
            <person name="Yoshida S."/>
            <person name="Hiraga K."/>
            <person name="Takehana T."/>
            <person name="Taniguchi I."/>
            <person name="Yamaji H."/>
            <person name="Maeda Y."/>
            <person name="Toyohara K."/>
            <person name="Miyamoto K."/>
            <person name="Kimura Y."/>
            <person name="Oda K."/>
        </authorList>
    </citation>
    <scope>NUCLEOTIDE SEQUENCE [LARGE SCALE GENOMIC DNA]</scope>
    <source>
        <strain evidence="2">NBRC 110686 / TISTR 2288 / 201-F6</strain>
    </source>
</reference>
<dbReference type="Proteomes" id="UP000037660">
    <property type="component" value="Unassembled WGS sequence"/>
</dbReference>
<gene>
    <name evidence="1" type="ORF">ISF6_2041</name>
</gene>
<evidence type="ECO:0000313" key="2">
    <source>
        <dbReference type="Proteomes" id="UP000037660"/>
    </source>
</evidence>
<dbReference type="OrthoDB" id="9156495at2"/>
<dbReference type="EMBL" id="BBYR01000032">
    <property type="protein sequence ID" value="GAP36201.1"/>
    <property type="molecule type" value="Genomic_DNA"/>
</dbReference>
<reference evidence="2" key="1">
    <citation type="submission" date="2015-07" db="EMBL/GenBank/DDBJ databases">
        <title>Discovery of a poly(ethylene terephthalate assimilation.</title>
        <authorList>
            <person name="Yoshida S."/>
            <person name="Hiraga K."/>
            <person name="Takehana T."/>
            <person name="Taniguchi I."/>
            <person name="Yamaji H."/>
            <person name="Maeda Y."/>
            <person name="Toyohara K."/>
            <person name="Miyamoto K."/>
            <person name="Kimura Y."/>
            <person name="Oda K."/>
        </authorList>
    </citation>
    <scope>NUCLEOTIDE SEQUENCE [LARGE SCALE GENOMIC DNA]</scope>
    <source>
        <strain evidence="2">NBRC 110686 / TISTR 2288 / 201-F6</strain>
    </source>
</reference>
<protein>
    <submittedName>
        <fullName evidence="1">Uncharacterized protein</fullName>
    </submittedName>
</protein>
<keyword evidence="2" id="KW-1185">Reference proteome</keyword>
<dbReference type="STRING" id="1547922.ISF6_2041"/>
<dbReference type="AlphaFoldDB" id="A0A0K8P0Q2"/>
<dbReference type="RefSeq" id="WP_054020198.1">
    <property type="nucleotide sequence ID" value="NZ_BBYR01000032.1"/>
</dbReference>
<accession>A0A0K8P0Q2</accession>
<sequence>MPNKSHAKFLVLMGSASGRALLFDGERQWVGEVIEHDGFIVDRLLEKARACPLPDPAMLSQVQPPPPARGASACCFEL</sequence>
<comment type="caution">
    <text evidence="1">The sequence shown here is derived from an EMBL/GenBank/DDBJ whole genome shotgun (WGS) entry which is preliminary data.</text>
</comment>